<dbReference type="InterPro" id="IPR038969">
    <property type="entry name" value="FEN"/>
</dbReference>
<dbReference type="Gene3D" id="1.10.150.20">
    <property type="entry name" value="5' to 3' exonuclease, C-terminal subdomain"/>
    <property type="match status" value="1"/>
</dbReference>
<dbReference type="SMART" id="SM00279">
    <property type="entry name" value="HhH2"/>
    <property type="match status" value="1"/>
</dbReference>
<dbReference type="InterPro" id="IPR036279">
    <property type="entry name" value="5-3_exonuclease_C_sf"/>
</dbReference>
<evidence type="ECO:0000313" key="5">
    <source>
        <dbReference type="EMBL" id="OGM21696.1"/>
    </source>
</evidence>
<dbReference type="SUPFAM" id="SSF47807">
    <property type="entry name" value="5' to 3' exonuclease, C-terminal subdomain"/>
    <property type="match status" value="1"/>
</dbReference>
<dbReference type="InterPro" id="IPR029060">
    <property type="entry name" value="PIN-like_dom_sf"/>
</dbReference>
<dbReference type="Gene3D" id="3.40.50.1010">
    <property type="entry name" value="5'-nuclease"/>
    <property type="match status" value="1"/>
</dbReference>
<dbReference type="Proteomes" id="UP000178419">
    <property type="component" value="Unassembled WGS sequence"/>
</dbReference>
<dbReference type="SMART" id="SM00475">
    <property type="entry name" value="53EXOc"/>
    <property type="match status" value="1"/>
</dbReference>
<dbReference type="GO" id="GO:0033567">
    <property type="term" value="P:DNA replication, Okazaki fragment processing"/>
    <property type="evidence" value="ECO:0007669"/>
    <property type="project" value="InterPro"/>
</dbReference>
<dbReference type="InterPro" id="IPR020045">
    <property type="entry name" value="DNA_polI_H3TH"/>
</dbReference>
<dbReference type="CDD" id="cd09898">
    <property type="entry name" value="H3TH_53EXO"/>
    <property type="match status" value="1"/>
</dbReference>
<proteinExistence type="predicted"/>
<dbReference type="Pfam" id="PF01367">
    <property type="entry name" value="5_3_exonuc"/>
    <property type="match status" value="1"/>
</dbReference>
<name>A0A1F7Y345_9BACT</name>
<evidence type="ECO:0000256" key="3">
    <source>
        <dbReference type="ARBA" id="ARBA00023125"/>
    </source>
</evidence>
<evidence type="ECO:0000256" key="1">
    <source>
        <dbReference type="ARBA" id="ARBA00022722"/>
    </source>
</evidence>
<feature type="domain" description="5'-3' exonuclease" evidence="4">
    <location>
        <begin position="2"/>
        <end position="291"/>
    </location>
</feature>
<keyword evidence="1" id="KW-0540">Nuclease</keyword>
<evidence type="ECO:0000256" key="2">
    <source>
        <dbReference type="ARBA" id="ARBA00022801"/>
    </source>
</evidence>
<comment type="caution">
    <text evidence="5">The sequence shown here is derived from an EMBL/GenBank/DDBJ whole genome shotgun (WGS) entry which is preliminary data.</text>
</comment>
<keyword evidence="2" id="KW-0378">Hydrolase</keyword>
<dbReference type="AlphaFoldDB" id="A0A1F7Y345"/>
<dbReference type="PANTHER" id="PTHR42646:SF2">
    <property type="entry name" value="5'-3' EXONUCLEASE FAMILY PROTEIN"/>
    <property type="match status" value="1"/>
</dbReference>
<dbReference type="InterPro" id="IPR002421">
    <property type="entry name" value="5-3_exonuclease"/>
</dbReference>
<dbReference type="GO" id="GO:0017108">
    <property type="term" value="F:5'-flap endonuclease activity"/>
    <property type="evidence" value="ECO:0007669"/>
    <property type="project" value="InterPro"/>
</dbReference>
<dbReference type="SUPFAM" id="SSF88723">
    <property type="entry name" value="PIN domain-like"/>
    <property type="match status" value="1"/>
</dbReference>
<dbReference type="InterPro" id="IPR008918">
    <property type="entry name" value="HhH2"/>
</dbReference>
<reference evidence="5 6" key="1">
    <citation type="journal article" date="2016" name="Nat. Commun.">
        <title>Thousands of microbial genomes shed light on interconnected biogeochemical processes in an aquifer system.</title>
        <authorList>
            <person name="Anantharaman K."/>
            <person name="Brown C.T."/>
            <person name="Hug L.A."/>
            <person name="Sharon I."/>
            <person name="Castelle C.J."/>
            <person name="Probst A.J."/>
            <person name="Thomas B.C."/>
            <person name="Singh A."/>
            <person name="Wilkins M.J."/>
            <person name="Karaoz U."/>
            <person name="Brodie E.L."/>
            <person name="Williams K.H."/>
            <person name="Hubbard S.S."/>
            <person name="Banfield J.F."/>
        </authorList>
    </citation>
    <scope>NUCLEOTIDE SEQUENCE [LARGE SCALE GENOMIC DNA]</scope>
</reference>
<evidence type="ECO:0000313" key="6">
    <source>
        <dbReference type="Proteomes" id="UP000178419"/>
    </source>
</evidence>
<dbReference type="CDD" id="cd09859">
    <property type="entry name" value="PIN_53EXO"/>
    <property type="match status" value="1"/>
</dbReference>
<accession>A0A1F7Y345</accession>
<dbReference type="Pfam" id="PF02739">
    <property type="entry name" value="5_3_exonuc_N"/>
    <property type="match status" value="1"/>
</dbReference>
<dbReference type="GO" id="GO:0003677">
    <property type="term" value="F:DNA binding"/>
    <property type="evidence" value="ECO:0007669"/>
    <property type="project" value="UniProtKB-KW"/>
</dbReference>
<dbReference type="InterPro" id="IPR020046">
    <property type="entry name" value="5-3_exonucl_a-hlix_arch_N"/>
</dbReference>
<dbReference type="GO" id="GO:0008409">
    <property type="term" value="F:5'-3' exonuclease activity"/>
    <property type="evidence" value="ECO:0007669"/>
    <property type="project" value="InterPro"/>
</dbReference>
<sequence>MSKLVLIDGNAIMHRAYHALPPLTTKRGEPINAVYGLISMLLRVIQDLKPTHIAVAFDRKEPTFRHKEFPSYQAQRPPMDKDLSTQFEKAKEVFEAMNIPVFEKAGFEADDVIGTLSSKATEISNFQFPISNKNSKEKTKYQSPVTSHQSLIDEIVIITGDRDILQLVDDKRKVKVYLPIRGLSDAKLMKADDVIEKLGVKPVQIPDYKALVGDQSDNYPGVSGIGPKTAINLLAKFGTLQKVYEHMDEIGDSTRKRLEDGKNDAYLSLKLATIVRDVELENNLEKSNKWQVDNQQVLDLFSRFGFKTLTNRVKEVGKTIIDENQMKLI</sequence>
<organism evidence="5 6">
    <name type="scientific">Candidatus Woesebacteria bacterium RIFCSPHIGHO2_01_FULL_38_9</name>
    <dbReference type="NCBI Taxonomy" id="1802492"/>
    <lineage>
        <taxon>Bacteria</taxon>
        <taxon>Candidatus Woeseibacteriota</taxon>
    </lineage>
</organism>
<dbReference type="PANTHER" id="PTHR42646">
    <property type="entry name" value="FLAP ENDONUCLEASE XNI"/>
    <property type="match status" value="1"/>
</dbReference>
<protein>
    <recommendedName>
        <fullName evidence="4">5'-3' exonuclease domain-containing protein</fullName>
    </recommendedName>
</protein>
<keyword evidence="3" id="KW-0238">DNA-binding</keyword>
<evidence type="ECO:0000259" key="4">
    <source>
        <dbReference type="SMART" id="SM00475"/>
    </source>
</evidence>
<dbReference type="EMBL" id="MGGE01000009">
    <property type="protein sequence ID" value="OGM21696.1"/>
    <property type="molecule type" value="Genomic_DNA"/>
</dbReference>
<gene>
    <name evidence="5" type="ORF">A2714_05355</name>
</gene>
<dbReference type="FunFam" id="1.10.150.20:FF:000003">
    <property type="entry name" value="DNA polymerase I"/>
    <property type="match status" value="1"/>
</dbReference>